<dbReference type="RefSeq" id="WP_301120331.1">
    <property type="nucleotide sequence ID" value="NZ_JAUHPX010000001.1"/>
</dbReference>
<organism evidence="2 3">
    <name type="scientific">Demequina lignilytica</name>
    <dbReference type="NCBI Taxonomy" id="3051663"/>
    <lineage>
        <taxon>Bacteria</taxon>
        <taxon>Bacillati</taxon>
        <taxon>Actinomycetota</taxon>
        <taxon>Actinomycetes</taxon>
        <taxon>Micrococcales</taxon>
        <taxon>Demequinaceae</taxon>
        <taxon>Demequina</taxon>
    </lineage>
</organism>
<evidence type="ECO:0000313" key="3">
    <source>
        <dbReference type="Proteomes" id="UP001172737"/>
    </source>
</evidence>
<feature type="signal peptide" evidence="1">
    <location>
        <begin position="1"/>
        <end position="21"/>
    </location>
</feature>
<dbReference type="AlphaFoldDB" id="A0AAW7M148"/>
<reference evidence="2" key="1">
    <citation type="submission" date="2023-06" db="EMBL/GenBank/DDBJ databases">
        <title>Sysu t00039.</title>
        <authorList>
            <person name="Gao L."/>
            <person name="Fang B.-Z."/>
            <person name="Li W.-J."/>
        </authorList>
    </citation>
    <scope>NUCLEOTIDE SEQUENCE</scope>
    <source>
        <strain evidence="2">SYSU T00039</strain>
    </source>
</reference>
<proteinExistence type="predicted"/>
<accession>A0AAW7M148</accession>
<evidence type="ECO:0000256" key="1">
    <source>
        <dbReference type="SAM" id="SignalP"/>
    </source>
</evidence>
<keyword evidence="3" id="KW-1185">Reference proteome</keyword>
<keyword evidence="1" id="KW-0732">Signal</keyword>
<gene>
    <name evidence="2" type="ORF">QQX10_02445</name>
</gene>
<dbReference type="EMBL" id="JAUHPX010000001">
    <property type="protein sequence ID" value="MDN4487019.1"/>
    <property type="molecule type" value="Genomic_DNA"/>
</dbReference>
<dbReference type="Proteomes" id="UP001172737">
    <property type="component" value="Unassembled WGS sequence"/>
</dbReference>
<dbReference type="PROSITE" id="PS51257">
    <property type="entry name" value="PROKAR_LIPOPROTEIN"/>
    <property type="match status" value="1"/>
</dbReference>
<protein>
    <submittedName>
        <fullName evidence="2">Uncharacterized protein</fullName>
    </submittedName>
</protein>
<comment type="caution">
    <text evidence="2">The sequence shown here is derived from an EMBL/GenBank/DDBJ whole genome shotgun (WGS) entry which is preliminary data.</text>
</comment>
<evidence type="ECO:0000313" key="2">
    <source>
        <dbReference type="EMBL" id="MDN4487019.1"/>
    </source>
</evidence>
<feature type="chain" id="PRO_5043936354" evidence="1">
    <location>
        <begin position="22"/>
        <end position="176"/>
    </location>
</feature>
<sequence>MTLARHLIAAAGAGVTALALAACSGAPAVELPDLTSLDLSAVDCAETAQMADVVASPPAGSETACWTGAPDDGFVATADAILALLMEDAGEEGTDATSALCWDDALTETEGSACRAVVVGDLTDGTVVSAVIAVTDPASMTADLPDDATDEQVAEAIAGAPIEVLLFSEPASLVDA</sequence>
<name>A0AAW7M148_9MICO</name>